<evidence type="ECO:0000313" key="5">
    <source>
        <dbReference type="EMBL" id="SMB82772.1"/>
    </source>
</evidence>
<dbReference type="CDD" id="cd07377">
    <property type="entry name" value="WHTH_GntR"/>
    <property type="match status" value="1"/>
</dbReference>
<reference evidence="5 6" key="1">
    <citation type="submission" date="2017-04" db="EMBL/GenBank/DDBJ databases">
        <authorList>
            <person name="Afonso C.L."/>
            <person name="Miller P.J."/>
            <person name="Scott M.A."/>
            <person name="Spackman E."/>
            <person name="Goraichik I."/>
            <person name="Dimitrov K.M."/>
            <person name="Suarez D.L."/>
            <person name="Swayne D.E."/>
        </authorList>
    </citation>
    <scope>NUCLEOTIDE SEQUENCE [LARGE SCALE GENOMIC DNA]</scope>
    <source>
        <strain evidence="5 6">KR-140</strain>
    </source>
</reference>
<dbReference type="EMBL" id="FWWU01000006">
    <property type="protein sequence ID" value="SMB82772.1"/>
    <property type="molecule type" value="Genomic_DNA"/>
</dbReference>
<evidence type="ECO:0000256" key="1">
    <source>
        <dbReference type="ARBA" id="ARBA00023015"/>
    </source>
</evidence>
<protein>
    <submittedName>
        <fullName evidence="5">DNA-binding transcriptional regulator, GntR family</fullName>
    </submittedName>
</protein>
<dbReference type="Pfam" id="PF00392">
    <property type="entry name" value="GntR"/>
    <property type="match status" value="1"/>
</dbReference>
<evidence type="ECO:0000259" key="4">
    <source>
        <dbReference type="PROSITE" id="PS50949"/>
    </source>
</evidence>
<evidence type="ECO:0000256" key="2">
    <source>
        <dbReference type="ARBA" id="ARBA00023125"/>
    </source>
</evidence>
<dbReference type="SUPFAM" id="SSF48008">
    <property type="entry name" value="GntR ligand-binding domain-like"/>
    <property type="match status" value="1"/>
</dbReference>
<evidence type="ECO:0000313" key="6">
    <source>
        <dbReference type="Proteomes" id="UP000192582"/>
    </source>
</evidence>
<dbReference type="GO" id="GO:0003677">
    <property type="term" value="F:DNA binding"/>
    <property type="evidence" value="ECO:0007669"/>
    <property type="project" value="UniProtKB-KW"/>
</dbReference>
<dbReference type="SMART" id="SM00345">
    <property type="entry name" value="HTH_GNTR"/>
    <property type="match status" value="1"/>
</dbReference>
<proteinExistence type="predicted"/>
<sequence length="220" mass="23911">MLQPIATARVVDHVRERLRAAILAGDLAPGTRLSVPELARHLQVSRSPVREAVLLLVGEGLAVEHSRRGVEVARLGLADLLELYDLRAALDSLAAGLAASRMSGTDLAALRGVLDAQGAAATLDPRGFRELDARFHQIIVQTCGNARLTRHAELLAREMRLAGPLLLNTVPHLRLSHEEHRTIEAALRQRDAPAAEQAMRAHLTRVAQAVRTHHAQGHHT</sequence>
<name>A0A1W1UNT7_9DEIO</name>
<dbReference type="STRING" id="695939.SAMN00790413_04142"/>
<keyword evidence="6" id="KW-1185">Reference proteome</keyword>
<dbReference type="OrthoDB" id="9781630at2"/>
<dbReference type="AlphaFoldDB" id="A0A1W1UNT7"/>
<dbReference type="SMART" id="SM00895">
    <property type="entry name" value="FCD"/>
    <property type="match status" value="1"/>
</dbReference>
<dbReference type="PANTHER" id="PTHR43537:SF24">
    <property type="entry name" value="GLUCONATE OPERON TRANSCRIPTIONAL REPRESSOR"/>
    <property type="match status" value="1"/>
</dbReference>
<dbReference type="Gene3D" id="1.20.120.530">
    <property type="entry name" value="GntR ligand-binding domain-like"/>
    <property type="match status" value="1"/>
</dbReference>
<dbReference type="PANTHER" id="PTHR43537">
    <property type="entry name" value="TRANSCRIPTIONAL REGULATOR, GNTR FAMILY"/>
    <property type="match status" value="1"/>
</dbReference>
<dbReference type="Pfam" id="PF07729">
    <property type="entry name" value="FCD"/>
    <property type="match status" value="1"/>
</dbReference>
<dbReference type="RefSeq" id="WP_084046279.1">
    <property type="nucleotide sequence ID" value="NZ_FWWU01000006.1"/>
</dbReference>
<dbReference type="InterPro" id="IPR008920">
    <property type="entry name" value="TF_FadR/GntR_C"/>
</dbReference>
<dbReference type="InterPro" id="IPR036388">
    <property type="entry name" value="WH-like_DNA-bd_sf"/>
</dbReference>
<dbReference type="SUPFAM" id="SSF46785">
    <property type="entry name" value="Winged helix' DNA-binding domain"/>
    <property type="match status" value="1"/>
</dbReference>
<dbReference type="Proteomes" id="UP000192582">
    <property type="component" value="Unassembled WGS sequence"/>
</dbReference>
<dbReference type="GO" id="GO:0003700">
    <property type="term" value="F:DNA-binding transcription factor activity"/>
    <property type="evidence" value="ECO:0007669"/>
    <property type="project" value="InterPro"/>
</dbReference>
<dbReference type="InterPro" id="IPR011711">
    <property type="entry name" value="GntR_C"/>
</dbReference>
<keyword evidence="3" id="KW-0804">Transcription</keyword>
<dbReference type="InterPro" id="IPR036390">
    <property type="entry name" value="WH_DNA-bd_sf"/>
</dbReference>
<dbReference type="Gene3D" id="1.10.10.10">
    <property type="entry name" value="Winged helix-like DNA-binding domain superfamily/Winged helix DNA-binding domain"/>
    <property type="match status" value="1"/>
</dbReference>
<organism evidence="5 6">
    <name type="scientific">Deinococcus hopiensis KR-140</name>
    <dbReference type="NCBI Taxonomy" id="695939"/>
    <lineage>
        <taxon>Bacteria</taxon>
        <taxon>Thermotogati</taxon>
        <taxon>Deinococcota</taxon>
        <taxon>Deinococci</taxon>
        <taxon>Deinococcales</taxon>
        <taxon>Deinococcaceae</taxon>
        <taxon>Deinococcus</taxon>
    </lineage>
</organism>
<feature type="domain" description="HTH gntR-type" evidence="4">
    <location>
        <begin position="8"/>
        <end position="75"/>
    </location>
</feature>
<gene>
    <name evidence="5" type="ORF">SAMN00790413_04142</name>
</gene>
<dbReference type="InterPro" id="IPR000524">
    <property type="entry name" value="Tscrpt_reg_HTH_GntR"/>
</dbReference>
<accession>A0A1W1UNT7</accession>
<evidence type="ECO:0000256" key="3">
    <source>
        <dbReference type="ARBA" id="ARBA00023163"/>
    </source>
</evidence>
<keyword evidence="2 5" id="KW-0238">DNA-binding</keyword>
<dbReference type="PROSITE" id="PS50949">
    <property type="entry name" value="HTH_GNTR"/>
    <property type="match status" value="1"/>
</dbReference>
<keyword evidence="1" id="KW-0805">Transcription regulation</keyword>